<dbReference type="AlphaFoldDB" id="A0A3D8M8K3"/>
<comment type="cofactor">
    <cofactor evidence="1">
        <name>Mg(2+)</name>
        <dbReference type="ChEBI" id="CHEBI:18420"/>
    </cofactor>
</comment>
<dbReference type="InterPro" id="IPR043128">
    <property type="entry name" value="Rev_trsase/Diguanyl_cyclase"/>
</dbReference>
<dbReference type="InterPro" id="IPR050469">
    <property type="entry name" value="Diguanylate_Cyclase"/>
</dbReference>
<dbReference type="InterPro" id="IPR029787">
    <property type="entry name" value="Nucleotide_cyclase"/>
</dbReference>
<organism evidence="5 6">
    <name type="scientific">Alteromonas aestuariivivens</name>
    <dbReference type="NCBI Taxonomy" id="1938339"/>
    <lineage>
        <taxon>Bacteria</taxon>
        <taxon>Pseudomonadati</taxon>
        <taxon>Pseudomonadota</taxon>
        <taxon>Gammaproteobacteria</taxon>
        <taxon>Alteromonadales</taxon>
        <taxon>Alteromonadaceae</taxon>
        <taxon>Alteromonas/Salinimonas group</taxon>
        <taxon>Alteromonas</taxon>
    </lineage>
</organism>
<sequence>MDTSLFTNANFQLINVVVLLAGLASFTWLLLSIPLRVYRRASSRFAIANLFLIFAMLFSNWQKPDEAGSLWLLADIGVLFALVYYKLAICQLFHRSIHPRLVTGVVAIAGIALVASLFGASNHTFLNALICLLAAVITLFTARIKYISLHLEFSAWMARVLAIPDLLLAGILYVLVSGLLFAADNTSVAPLQPAGSNTVAWLYIAFCLLLNCSGIAATITRLVLRMKHLADRDQLTGLPNRKVAFRQLESQWQEYKITNKTFSVFILDLDAFKRINTMYGHEQGDVAITFVGDLLNRAVRVCDFAARLGGQEFLIVLPGNELRNARHVASKLCALFAKSRWRAHTPPLTVSIGCAEARQADSLEQLITLAEKALRKAKLQGRNQVVCASVAEEETYSLVSSSSY</sequence>
<dbReference type="RefSeq" id="WP_115592862.1">
    <property type="nucleotide sequence ID" value="NZ_QRHA01000005.1"/>
</dbReference>
<proteinExistence type="predicted"/>
<keyword evidence="3" id="KW-0472">Membrane</keyword>
<dbReference type="Pfam" id="PF00990">
    <property type="entry name" value="GGDEF"/>
    <property type="match status" value="1"/>
</dbReference>
<comment type="caution">
    <text evidence="5">The sequence shown here is derived from an EMBL/GenBank/DDBJ whole genome shotgun (WGS) entry which is preliminary data.</text>
</comment>
<protein>
    <recommendedName>
        <fullName evidence="2">diguanylate cyclase</fullName>
        <ecNumber evidence="2">2.7.7.65</ecNumber>
    </recommendedName>
</protein>
<dbReference type="EC" id="2.7.7.65" evidence="2"/>
<reference evidence="6" key="1">
    <citation type="submission" date="2018-08" db="EMBL/GenBank/DDBJ databases">
        <authorList>
            <person name="Zhang J."/>
            <person name="Du Z.-J."/>
        </authorList>
    </citation>
    <scope>NUCLEOTIDE SEQUENCE [LARGE SCALE GENOMIC DNA]</scope>
    <source>
        <strain evidence="6">KCTC 52655</strain>
    </source>
</reference>
<feature type="transmembrane region" description="Helical" evidence="3">
    <location>
        <begin position="125"/>
        <end position="144"/>
    </location>
</feature>
<name>A0A3D8M8K3_9ALTE</name>
<feature type="transmembrane region" description="Helical" evidence="3">
    <location>
        <begin position="201"/>
        <end position="224"/>
    </location>
</feature>
<dbReference type="SUPFAM" id="SSF55073">
    <property type="entry name" value="Nucleotide cyclase"/>
    <property type="match status" value="1"/>
</dbReference>
<dbReference type="GO" id="GO:1902201">
    <property type="term" value="P:negative regulation of bacterial-type flagellum-dependent cell motility"/>
    <property type="evidence" value="ECO:0007669"/>
    <property type="project" value="TreeGrafter"/>
</dbReference>
<dbReference type="GO" id="GO:0005886">
    <property type="term" value="C:plasma membrane"/>
    <property type="evidence" value="ECO:0007669"/>
    <property type="project" value="TreeGrafter"/>
</dbReference>
<dbReference type="OrthoDB" id="9813903at2"/>
<dbReference type="EMBL" id="QRHA01000005">
    <property type="protein sequence ID" value="RDV25993.1"/>
    <property type="molecule type" value="Genomic_DNA"/>
</dbReference>
<feature type="transmembrane region" description="Helical" evidence="3">
    <location>
        <begin position="101"/>
        <end position="119"/>
    </location>
</feature>
<evidence type="ECO:0000256" key="1">
    <source>
        <dbReference type="ARBA" id="ARBA00001946"/>
    </source>
</evidence>
<dbReference type="CDD" id="cd01949">
    <property type="entry name" value="GGDEF"/>
    <property type="match status" value="1"/>
</dbReference>
<keyword evidence="3" id="KW-1133">Transmembrane helix</keyword>
<evidence type="ECO:0000256" key="2">
    <source>
        <dbReference type="ARBA" id="ARBA00012528"/>
    </source>
</evidence>
<evidence type="ECO:0000259" key="4">
    <source>
        <dbReference type="PROSITE" id="PS50887"/>
    </source>
</evidence>
<keyword evidence="3" id="KW-0812">Transmembrane</keyword>
<dbReference type="FunFam" id="3.30.70.270:FF:000001">
    <property type="entry name" value="Diguanylate cyclase domain protein"/>
    <property type="match status" value="1"/>
</dbReference>
<dbReference type="Gene3D" id="3.30.70.270">
    <property type="match status" value="1"/>
</dbReference>
<dbReference type="PROSITE" id="PS50887">
    <property type="entry name" value="GGDEF"/>
    <property type="match status" value="1"/>
</dbReference>
<feature type="transmembrane region" description="Helical" evidence="3">
    <location>
        <begin position="156"/>
        <end position="181"/>
    </location>
</feature>
<gene>
    <name evidence="5" type="ORF">DXV75_07865</name>
</gene>
<feature type="transmembrane region" description="Helical" evidence="3">
    <location>
        <begin position="45"/>
        <end position="62"/>
    </location>
</feature>
<dbReference type="GO" id="GO:0043709">
    <property type="term" value="P:cell adhesion involved in single-species biofilm formation"/>
    <property type="evidence" value="ECO:0007669"/>
    <property type="project" value="TreeGrafter"/>
</dbReference>
<evidence type="ECO:0000256" key="3">
    <source>
        <dbReference type="SAM" id="Phobius"/>
    </source>
</evidence>
<dbReference type="PANTHER" id="PTHR45138">
    <property type="entry name" value="REGULATORY COMPONENTS OF SENSORY TRANSDUCTION SYSTEM"/>
    <property type="match status" value="1"/>
</dbReference>
<dbReference type="NCBIfam" id="TIGR00254">
    <property type="entry name" value="GGDEF"/>
    <property type="match status" value="1"/>
</dbReference>
<feature type="domain" description="GGDEF" evidence="4">
    <location>
        <begin position="260"/>
        <end position="390"/>
    </location>
</feature>
<dbReference type="Proteomes" id="UP000256561">
    <property type="component" value="Unassembled WGS sequence"/>
</dbReference>
<dbReference type="GO" id="GO:0052621">
    <property type="term" value="F:diguanylate cyclase activity"/>
    <property type="evidence" value="ECO:0007669"/>
    <property type="project" value="UniProtKB-EC"/>
</dbReference>
<evidence type="ECO:0000313" key="6">
    <source>
        <dbReference type="Proteomes" id="UP000256561"/>
    </source>
</evidence>
<feature type="transmembrane region" description="Helical" evidence="3">
    <location>
        <begin position="12"/>
        <end position="33"/>
    </location>
</feature>
<dbReference type="SMART" id="SM00267">
    <property type="entry name" value="GGDEF"/>
    <property type="match status" value="1"/>
</dbReference>
<feature type="transmembrane region" description="Helical" evidence="3">
    <location>
        <begin position="68"/>
        <end position="89"/>
    </location>
</feature>
<dbReference type="PANTHER" id="PTHR45138:SF5">
    <property type="entry name" value="BIFUNCTIONAL PERIPLASMIC SUBSTRATE BINDING PROTEIN_CYTOPLASMIC DIGUANYLATE CYCLASE"/>
    <property type="match status" value="1"/>
</dbReference>
<evidence type="ECO:0000313" key="5">
    <source>
        <dbReference type="EMBL" id="RDV25993.1"/>
    </source>
</evidence>
<accession>A0A3D8M8K3</accession>
<keyword evidence="6" id="KW-1185">Reference proteome</keyword>
<dbReference type="InterPro" id="IPR000160">
    <property type="entry name" value="GGDEF_dom"/>
</dbReference>